<feature type="domain" description="TauD/TfdA-like" evidence="2">
    <location>
        <begin position="36"/>
        <end position="324"/>
    </location>
</feature>
<sequence>MEETFIRIQIPQQKLYYGIQFPSVVSPLSSATSSSSSSLSHLIHSIQTQKQFLETLLLESGAVLLRGLPVNTASDFNDVVEAFGYEELPYIGGNAPRQNVSGRVYTANEAPHDQKIHFHHEMAQLPEFPSKLFFFCEVLPANGGETPIVLSHIVYEKMKKRHPEFVERLEKHGLIYIRVLGEEDNPSSPIGRGWKSTFLTQDKIVAEKRAGRLGMKLEWLKDGGVRTMMGPISGIREDKARQRKIWFNSLVAAYTGWKDERNDPVKAVTFGDGKPLPGDVVHDCLRILDEESVAVPWQKGDVLFIDNLAVLHSRNSYTPPRRVLASLVK</sequence>
<name>A0AAE1MGN8_9FABA</name>
<dbReference type="Gene3D" id="3.60.130.10">
    <property type="entry name" value="Clavaminate synthase-like"/>
    <property type="match status" value="1"/>
</dbReference>
<dbReference type="EMBL" id="JAWXYG010000007">
    <property type="protein sequence ID" value="KAK4266887.1"/>
    <property type="molecule type" value="Genomic_DNA"/>
</dbReference>
<reference evidence="3" key="1">
    <citation type="submission" date="2023-10" db="EMBL/GenBank/DDBJ databases">
        <title>Chromosome-level genome of the transformable northern wattle, Acacia crassicarpa.</title>
        <authorList>
            <person name="Massaro I."/>
            <person name="Sinha N.R."/>
            <person name="Poethig S."/>
            <person name="Leichty A.R."/>
        </authorList>
    </citation>
    <scope>NUCLEOTIDE SEQUENCE</scope>
    <source>
        <strain evidence="3">Acra3RX</strain>
        <tissue evidence="3">Leaf</tissue>
    </source>
</reference>
<dbReference type="PANTHER" id="PTHR10696">
    <property type="entry name" value="GAMMA-BUTYROBETAINE HYDROXYLASE-RELATED"/>
    <property type="match status" value="1"/>
</dbReference>
<keyword evidence="4" id="KW-1185">Reference proteome</keyword>
<dbReference type="Proteomes" id="UP001293593">
    <property type="component" value="Unassembled WGS sequence"/>
</dbReference>
<organism evidence="3 4">
    <name type="scientific">Acacia crassicarpa</name>
    <name type="common">northern wattle</name>
    <dbReference type="NCBI Taxonomy" id="499986"/>
    <lineage>
        <taxon>Eukaryota</taxon>
        <taxon>Viridiplantae</taxon>
        <taxon>Streptophyta</taxon>
        <taxon>Embryophyta</taxon>
        <taxon>Tracheophyta</taxon>
        <taxon>Spermatophyta</taxon>
        <taxon>Magnoliopsida</taxon>
        <taxon>eudicotyledons</taxon>
        <taxon>Gunneridae</taxon>
        <taxon>Pentapetalae</taxon>
        <taxon>rosids</taxon>
        <taxon>fabids</taxon>
        <taxon>Fabales</taxon>
        <taxon>Fabaceae</taxon>
        <taxon>Caesalpinioideae</taxon>
        <taxon>mimosoid clade</taxon>
        <taxon>Acacieae</taxon>
        <taxon>Acacia</taxon>
    </lineage>
</organism>
<proteinExistence type="predicted"/>
<protein>
    <recommendedName>
        <fullName evidence="2">TauD/TfdA-like domain-containing protein</fullName>
    </recommendedName>
</protein>
<evidence type="ECO:0000256" key="1">
    <source>
        <dbReference type="ARBA" id="ARBA00023002"/>
    </source>
</evidence>
<dbReference type="FunFam" id="3.60.130.10:FF:000006">
    <property type="entry name" value="Clavaminate synthase-like protein At3g21360"/>
    <property type="match status" value="1"/>
</dbReference>
<dbReference type="AlphaFoldDB" id="A0AAE1MGN8"/>
<evidence type="ECO:0000313" key="4">
    <source>
        <dbReference type="Proteomes" id="UP001293593"/>
    </source>
</evidence>
<dbReference type="PANTHER" id="PTHR10696:SF21">
    <property type="entry name" value="TAUD_TFDA-LIKE DOMAIN-CONTAINING PROTEIN"/>
    <property type="match status" value="1"/>
</dbReference>
<gene>
    <name evidence="3" type="ORF">QN277_023750</name>
</gene>
<accession>A0AAE1MGN8</accession>
<dbReference type="Pfam" id="PF02668">
    <property type="entry name" value="TauD"/>
    <property type="match status" value="1"/>
</dbReference>
<evidence type="ECO:0000259" key="2">
    <source>
        <dbReference type="Pfam" id="PF02668"/>
    </source>
</evidence>
<dbReference type="InterPro" id="IPR050411">
    <property type="entry name" value="AlphaKG_dependent_hydroxylases"/>
</dbReference>
<dbReference type="InterPro" id="IPR003819">
    <property type="entry name" value="TauD/TfdA-like"/>
</dbReference>
<dbReference type="InterPro" id="IPR042098">
    <property type="entry name" value="TauD-like_sf"/>
</dbReference>
<dbReference type="SUPFAM" id="SSF51197">
    <property type="entry name" value="Clavaminate synthase-like"/>
    <property type="match status" value="1"/>
</dbReference>
<dbReference type="GO" id="GO:0016491">
    <property type="term" value="F:oxidoreductase activity"/>
    <property type="evidence" value="ECO:0007669"/>
    <property type="project" value="UniProtKB-KW"/>
</dbReference>
<comment type="caution">
    <text evidence="3">The sequence shown here is derived from an EMBL/GenBank/DDBJ whole genome shotgun (WGS) entry which is preliminary data.</text>
</comment>
<keyword evidence="1" id="KW-0560">Oxidoreductase</keyword>
<evidence type="ECO:0000313" key="3">
    <source>
        <dbReference type="EMBL" id="KAK4266887.1"/>
    </source>
</evidence>